<sequence length="193" mass="21880">MINRKFIEKLKKDFDRKESQRRQIISVSSNILHNSKRAIFSLHRADAERANELLKEAQDAIAGLGKRFGHGRVNLEGAYRAAVEEYAEAKLFAQVLRHGRVERITGIDLDQETYLGGLCDLTGELVRRAINQAAAGRTEEALQAKELVSAIMAELIEFDLAGYLRTKYDQAKTNLKKIEYIAYELKLKQASQD</sequence>
<proteinExistence type="predicted"/>
<reference evidence="1 2" key="1">
    <citation type="submission" date="2017-09" db="EMBL/GenBank/DDBJ databases">
        <title>Depth-based differentiation of microbial function through sediment-hosted aquifers and enrichment of novel symbionts in the deep terrestrial subsurface.</title>
        <authorList>
            <person name="Probst A.J."/>
            <person name="Ladd B."/>
            <person name="Jarett J.K."/>
            <person name="Geller-Mcgrath D.E."/>
            <person name="Sieber C.M."/>
            <person name="Emerson J.B."/>
            <person name="Anantharaman K."/>
            <person name="Thomas B.C."/>
            <person name="Malmstrom R."/>
            <person name="Stieglmeier M."/>
            <person name="Klingl A."/>
            <person name="Woyke T."/>
            <person name="Ryan C.M."/>
            <person name="Banfield J.F."/>
        </authorList>
    </citation>
    <scope>NUCLEOTIDE SEQUENCE [LARGE SCALE GENOMIC DNA]</scope>
    <source>
        <strain evidence="1">CG23_combo_of_CG06-09_8_20_14_all_49_15</strain>
    </source>
</reference>
<comment type="caution">
    <text evidence="1">The sequence shown here is derived from an EMBL/GenBank/DDBJ whole genome shotgun (WGS) entry which is preliminary data.</text>
</comment>
<dbReference type="SUPFAM" id="SSF74784">
    <property type="entry name" value="Translin"/>
    <property type="match status" value="1"/>
</dbReference>
<dbReference type="AlphaFoldDB" id="A0A2G9ZKK8"/>
<dbReference type="InterPro" id="IPR036081">
    <property type="entry name" value="Translin_sf"/>
</dbReference>
<dbReference type="Gene3D" id="1.20.58.2140">
    <property type="match status" value="1"/>
</dbReference>
<name>A0A2G9ZKK8_9BACT</name>
<dbReference type="CDD" id="cd14820">
    <property type="entry name" value="TRAX"/>
    <property type="match status" value="1"/>
</dbReference>
<dbReference type="GO" id="GO:0043565">
    <property type="term" value="F:sequence-specific DNA binding"/>
    <property type="evidence" value="ECO:0007669"/>
    <property type="project" value="InterPro"/>
</dbReference>
<evidence type="ECO:0000313" key="1">
    <source>
        <dbReference type="EMBL" id="PIP33682.1"/>
    </source>
</evidence>
<evidence type="ECO:0008006" key="3">
    <source>
        <dbReference type="Google" id="ProtNLM"/>
    </source>
</evidence>
<dbReference type="PANTHER" id="PTHR10741">
    <property type="entry name" value="TRANSLIN AND TRANSLIN ASSOCIATED PROTEIN X"/>
    <property type="match status" value="1"/>
</dbReference>
<evidence type="ECO:0000313" key="2">
    <source>
        <dbReference type="Proteomes" id="UP000230729"/>
    </source>
</evidence>
<organism evidence="1 2">
    <name type="scientific">Candidatus Falkowbacteria bacterium CG23_combo_of_CG06-09_8_20_14_all_49_15</name>
    <dbReference type="NCBI Taxonomy" id="1974572"/>
    <lineage>
        <taxon>Bacteria</taxon>
        <taxon>Candidatus Falkowiibacteriota</taxon>
    </lineage>
</organism>
<dbReference type="Pfam" id="PF01997">
    <property type="entry name" value="Translin"/>
    <property type="match status" value="1"/>
</dbReference>
<accession>A0A2G9ZKK8</accession>
<protein>
    <recommendedName>
        <fullName evidence="3">Translin</fullName>
    </recommendedName>
</protein>
<dbReference type="InterPro" id="IPR002848">
    <property type="entry name" value="Translin_fam"/>
</dbReference>
<dbReference type="Proteomes" id="UP000230729">
    <property type="component" value="Unassembled WGS sequence"/>
</dbReference>
<dbReference type="EMBL" id="PCSD01000073">
    <property type="protein sequence ID" value="PIP33682.1"/>
    <property type="molecule type" value="Genomic_DNA"/>
</dbReference>
<gene>
    <name evidence="1" type="ORF">COX22_03105</name>
</gene>